<proteinExistence type="predicted"/>
<dbReference type="AlphaFoldDB" id="A0A0A9E6Z6"/>
<reference evidence="1" key="1">
    <citation type="submission" date="2014-09" db="EMBL/GenBank/DDBJ databases">
        <authorList>
            <person name="Magalhaes I.L.F."/>
            <person name="Oliveira U."/>
            <person name="Santos F.R."/>
            <person name="Vidigal T.H.D.A."/>
            <person name="Brescovit A.D."/>
            <person name="Santos A.J."/>
        </authorList>
    </citation>
    <scope>NUCLEOTIDE SEQUENCE</scope>
    <source>
        <tissue evidence="1">Shoot tissue taken approximately 20 cm above the soil surface</tissue>
    </source>
</reference>
<organism evidence="1">
    <name type="scientific">Arundo donax</name>
    <name type="common">Giant reed</name>
    <name type="synonym">Donax arundinaceus</name>
    <dbReference type="NCBI Taxonomy" id="35708"/>
    <lineage>
        <taxon>Eukaryota</taxon>
        <taxon>Viridiplantae</taxon>
        <taxon>Streptophyta</taxon>
        <taxon>Embryophyta</taxon>
        <taxon>Tracheophyta</taxon>
        <taxon>Spermatophyta</taxon>
        <taxon>Magnoliopsida</taxon>
        <taxon>Liliopsida</taxon>
        <taxon>Poales</taxon>
        <taxon>Poaceae</taxon>
        <taxon>PACMAD clade</taxon>
        <taxon>Arundinoideae</taxon>
        <taxon>Arundineae</taxon>
        <taxon>Arundo</taxon>
    </lineage>
</organism>
<name>A0A0A9E6Z6_ARUDO</name>
<reference evidence="1" key="2">
    <citation type="journal article" date="2015" name="Data Brief">
        <title>Shoot transcriptome of the giant reed, Arundo donax.</title>
        <authorList>
            <person name="Barrero R.A."/>
            <person name="Guerrero F.D."/>
            <person name="Moolhuijzen P."/>
            <person name="Goolsby J.A."/>
            <person name="Tidwell J."/>
            <person name="Bellgard S.E."/>
            <person name="Bellgard M.I."/>
        </authorList>
    </citation>
    <scope>NUCLEOTIDE SEQUENCE</scope>
    <source>
        <tissue evidence="1">Shoot tissue taken approximately 20 cm above the soil surface</tissue>
    </source>
</reference>
<evidence type="ECO:0000313" key="1">
    <source>
        <dbReference type="EMBL" id="JAD91752.1"/>
    </source>
</evidence>
<accession>A0A0A9E6Z6</accession>
<protein>
    <submittedName>
        <fullName evidence="1">GSVIVT00002640001</fullName>
    </submittedName>
</protein>
<dbReference type="EMBL" id="GBRH01206143">
    <property type="protein sequence ID" value="JAD91752.1"/>
    <property type="molecule type" value="Transcribed_RNA"/>
</dbReference>
<sequence>MISMVKTPSRKEWVEEEAMSIRLTSSHHSLDPLLEEVVAAAGEEGKGGEKM</sequence>